<reference evidence="2 3" key="1">
    <citation type="journal article" date="2021" name="Sci. Rep.">
        <title>The distribution of antibiotic resistance genes in chicken gut microbiota commensals.</title>
        <authorList>
            <person name="Juricova H."/>
            <person name="Matiasovicova J."/>
            <person name="Kubasova T."/>
            <person name="Cejkova D."/>
            <person name="Rychlik I."/>
        </authorList>
    </citation>
    <scope>NUCLEOTIDE SEQUENCE [LARGE SCALE GENOMIC DNA]</scope>
    <source>
        <strain evidence="2 3">An431b</strain>
    </source>
</reference>
<comment type="caution">
    <text evidence="2">The sequence shown here is derived from an EMBL/GenBank/DDBJ whole genome shotgun (WGS) entry which is preliminary data.</text>
</comment>
<feature type="transmembrane region" description="Helical" evidence="1">
    <location>
        <begin position="51"/>
        <end position="74"/>
    </location>
</feature>
<gene>
    <name evidence="2" type="ORF">H9X83_01875</name>
</gene>
<evidence type="ECO:0000313" key="3">
    <source>
        <dbReference type="Proteomes" id="UP000729290"/>
    </source>
</evidence>
<keyword evidence="1" id="KW-0472">Membrane</keyword>
<dbReference type="RefSeq" id="WP_205133104.1">
    <property type="nucleotide sequence ID" value="NZ_JACSNT010000004.1"/>
</dbReference>
<evidence type="ECO:0000313" key="2">
    <source>
        <dbReference type="EMBL" id="MBM6876908.1"/>
    </source>
</evidence>
<keyword evidence="1" id="KW-1133">Transmembrane helix</keyword>
<proteinExistence type="predicted"/>
<sequence>MKIFVFGLSMFITGALGLAILCGAAMLSNYTSGSLYFVDIWRLFGLSNVVMFFLIIGAVGLIFLMLDLVLMIWAKVKSSGF</sequence>
<accession>A0ABS2G8L7</accession>
<protein>
    <submittedName>
        <fullName evidence="2">Uncharacterized protein</fullName>
    </submittedName>
</protein>
<name>A0ABS2G8L7_9FIRM</name>
<evidence type="ECO:0000256" key="1">
    <source>
        <dbReference type="SAM" id="Phobius"/>
    </source>
</evidence>
<dbReference type="Proteomes" id="UP000729290">
    <property type="component" value="Unassembled WGS sequence"/>
</dbReference>
<keyword evidence="1" id="KW-0812">Transmembrane</keyword>
<dbReference type="EMBL" id="JACSNV010000002">
    <property type="protein sequence ID" value="MBM6876908.1"/>
    <property type="molecule type" value="Genomic_DNA"/>
</dbReference>
<organism evidence="2 3">
    <name type="scientific">Anaerotignum lactatifermentans</name>
    <dbReference type="NCBI Taxonomy" id="160404"/>
    <lineage>
        <taxon>Bacteria</taxon>
        <taxon>Bacillati</taxon>
        <taxon>Bacillota</taxon>
        <taxon>Clostridia</taxon>
        <taxon>Lachnospirales</taxon>
        <taxon>Anaerotignaceae</taxon>
        <taxon>Anaerotignum</taxon>
    </lineage>
</organism>
<keyword evidence="3" id="KW-1185">Reference proteome</keyword>